<dbReference type="InterPro" id="IPR018109">
    <property type="entry name" value="Folylpolyglutamate_synth_CS"/>
</dbReference>
<keyword evidence="6" id="KW-0547">Nucleotide-binding</keyword>
<evidence type="ECO:0000313" key="10">
    <source>
        <dbReference type="EMBL" id="PZO87101.1"/>
    </source>
</evidence>
<feature type="domain" description="Mur ligase central" evidence="9">
    <location>
        <begin position="119"/>
        <end position="299"/>
    </location>
</feature>
<dbReference type="GO" id="GO:0051301">
    <property type="term" value="P:cell division"/>
    <property type="evidence" value="ECO:0007669"/>
    <property type="project" value="UniProtKB-KW"/>
</dbReference>
<dbReference type="UniPathway" id="UPA00219"/>
<dbReference type="GO" id="GO:0008764">
    <property type="term" value="F:UDP-N-acetylmuramoylalanine-D-glutamate ligase activity"/>
    <property type="evidence" value="ECO:0007669"/>
    <property type="project" value="InterPro"/>
</dbReference>
<feature type="non-terminal residue" evidence="10">
    <location>
        <position position="355"/>
    </location>
</feature>
<dbReference type="GO" id="GO:0005737">
    <property type="term" value="C:cytoplasm"/>
    <property type="evidence" value="ECO:0007669"/>
    <property type="project" value="UniProtKB-SubCell"/>
</dbReference>
<dbReference type="InterPro" id="IPR005762">
    <property type="entry name" value="MurD"/>
</dbReference>
<evidence type="ECO:0000256" key="5">
    <source>
        <dbReference type="ARBA" id="ARBA00022618"/>
    </source>
</evidence>
<evidence type="ECO:0000256" key="1">
    <source>
        <dbReference type="ARBA" id="ARBA00004496"/>
    </source>
</evidence>
<comment type="pathway">
    <text evidence="2">Cell wall biogenesis; peptidoglycan biosynthesis.</text>
</comment>
<keyword evidence="3" id="KW-0963">Cytoplasm</keyword>
<dbReference type="PANTHER" id="PTHR43692">
    <property type="entry name" value="UDP-N-ACETYLMURAMOYLALANINE--D-GLUTAMATE LIGASE"/>
    <property type="match status" value="1"/>
</dbReference>
<evidence type="ECO:0000256" key="3">
    <source>
        <dbReference type="ARBA" id="ARBA00022490"/>
    </source>
</evidence>
<dbReference type="SUPFAM" id="SSF53623">
    <property type="entry name" value="MurD-like peptide ligases, catalytic domain"/>
    <property type="match status" value="1"/>
</dbReference>
<evidence type="ECO:0000256" key="4">
    <source>
        <dbReference type="ARBA" id="ARBA00022598"/>
    </source>
</evidence>
<sequence>MIDTTPYCNSLNGKPVAVFGLGVSGLATAKALLRGGADVHAWDDDEDKRKTAADAGIKIENFLVGGLPGYGALILSPGVPLHYPEPHRAVARAREQDVEIIGDLEILHRCHPGCKIIGITGTNGKSTTTALVTHILKDSGIDVVSGGNIGTPVLEMDLPKDPKGFIVLEVSSYQMDLCPTFRPDIAVLLNITPDHIDRHGTIELYALAKEHMFEGSGLAICGVDDEYSAAIYDRVKRKDERRMVPLSVRKEPEHGIFARAGKLIDASGGEEREIADISFIPALPGLHNQQNLCAAYAVCREAGIAPEQIIAAAKTYESLPHRQKLVRVINGVAYVNDSKATNAESTARALSCYNN</sequence>
<dbReference type="SUPFAM" id="SSF51984">
    <property type="entry name" value="MurCD N-terminal domain"/>
    <property type="match status" value="1"/>
</dbReference>
<evidence type="ECO:0000256" key="7">
    <source>
        <dbReference type="ARBA" id="ARBA00022840"/>
    </source>
</evidence>
<proteinExistence type="predicted"/>
<evidence type="ECO:0000259" key="9">
    <source>
        <dbReference type="Pfam" id="PF08245"/>
    </source>
</evidence>
<dbReference type="GO" id="GO:0009252">
    <property type="term" value="P:peptidoglycan biosynthetic process"/>
    <property type="evidence" value="ECO:0007669"/>
    <property type="project" value="UniProtKB-UniPathway"/>
</dbReference>
<dbReference type="GO" id="GO:0008360">
    <property type="term" value="P:regulation of cell shape"/>
    <property type="evidence" value="ECO:0007669"/>
    <property type="project" value="InterPro"/>
</dbReference>
<dbReference type="InterPro" id="IPR013221">
    <property type="entry name" value="Mur_ligase_cen"/>
</dbReference>
<dbReference type="SUPFAM" id="SSF53244">
    <property type="entry name" value="MurD-like peptide ligases, peptide-binding domain"/>
    <property type="match status" value="1"/>
</dbReference>
<protein>
    <submittedName>
        <fullName evidence="10">UDP-N-acetylmuramoyl-L-alanine--D-glutamate ligase</fullName>
    </submittedName>
</protein>
<dbReference type="Gene3D" id="3.40.50.720">
    <property type="entry name" value="NAD(P)-binding Rossmann-like Domain"/>
    <property type="match status" value="1"/>
</dbReference>
<dbReference type="Proteomes" id="UP000249557">
    <property type="component" value="Unassembled WGS sequence"/>
</dbReference>
<evidence type="ECO:0000256" key="6">
    <source>
        <dbReference type="ARBA" id="ARBA00022741"/>
    </source>
</evidence>
<keyword evidence="5" id="KW-0132">Cell division</keyword>
<keyword evidence="8" id="KW-0131">Cell cycle</keyword>
<comment type="caution">
    <text evidence="10">The sequence shown here is derived from an EMBL/GenBank/DDBJ whole genome shotgun (WGS) entry which is preliminary data.</text>
</comment>
<dbReference type="PANTHER" id="PTHR43692:SF1">
    <property type="entry name" value="UDP-N-ACETYLMURAMOYLALANINE--D-GLUTAMATE LIGASE"/>
    <property type="match status" value="1"/>
</dbReference>
<dbReference type="NCBIfam" id="TIGR01087">
    <property type="entry name" value="murD"/>
    <property type="match status" value="1"/>
</dbReference>
<dbReference type="AlphaFoldDB" id="A0A2W5BVG4"/>
<dbReference type="GO" id="GO:0004326">
    <property type="term" value="F:tetrahydrofolylpolyglutamate synthase activity"/>
    <property type="evidence" value="ECO:0007669"/>
    <property type="project" value="InterPro"/>
</dbReference>
<organism evidence="10 11">
    <name type="scientific">Micavibrio aeruginosavorus</name>
    <dbReference type="NCBI Taxonomy" id="349221"/>
    <lineage>
        <taxon>Bacteria</taxon>
        <taxon>Pseudomonadati</taxon>
        <taxon>Bdellovibrionota</taxon>
        <taxon>Bdellovibrionia</taxon>
        <taxon>Bdellovibrionales</taxon>
        <taxon>Pseudobdellovibrionaceae</taxon>
        <taxon>Micavibrio</taxon>
    </lineage>
</organism>
<evidence type="ECO:0000313" key="11">
    <source>
        <dbReference type="Proteomes" id="UP000249557"/>
    </source>
</evidence>
<dbReference type="InterPro" id="IPR036615">
    <property type="entry name" value="Mur_ligase_C_dom_sf"/>
</dbReference>
<dbReference type="EMBL" id="QFNK01000073">
    <property type="protein sequence ID" value="PZO87101.1"/>
    <property type="molecule type" value="Genomic_DNA"/>
</dbReference>
<name>A0A2W5BVG4_9BACT</name>
<dbReference type="InterPro" id="IPR036565">
    <property type="entry name" value="Mur-like_cat_sf"/>
</dbReference>
<evidence type="ECO:0000256" key="2">
    <source>
        <dbReference type="ARBA" id="ARBA00004752"/>
    </source>
</evidence>
<dbReference type="GO" id="GO:0005524">
    <property type="term" value="F:ATP binding"/>
    <property type="evidence" value="ECO:0007669"/>
    <property type="project" value="UniProtKB-KW"/>
</dbReference>
<keyword evidence="7" id="KW-0067">ATP-binding</keyword>
<accession>A0A2W5BVG4</accession>
<evidence type="ECO:0000256" key="8">
    <source>
        <dbReference type="ARBA" id="ARBA00023306"/>
    </source>
</evidence>
<dbReference type="PROSITE" id="PS01011">
    <property type="entry name" value="FOLYLPOLYGLU_SYNT_1"/>
    <property type="match status" value="1"/>
</dbReference>
<dbReference type="Gene3D" id="3.90.190.20">
    <property type="entry name" value="Mur ligase, C-terminal domain"/>
    <property type="match status" value="1"/>
</dbReference>
<dbReference type="Gene3D" id="3.40.1190.10">
    <property type="entry name" value="Mur-like, catalytic domain"/>
    <property type="match status" value="1"/>
</dbReference>
<keyword evidence="4 10" id="KW-0436">Ligase</keyword>
<reference evidence="10 11" key="1">
    <citation type="submission" date="2017-08" db="EMBL/GenBank/DDBJ databases">
        <title>Infants hospitalized years apart are colonized by the same room-sourced microbial strains.</title>
        <authorList>
            <person name="Brooks B."/>
            <person name="Olm M.R."/>
            <person name="Firek B.A."/>
            <person name="Baker R."/>
            <person name="Thomas B.C."/>
            <person name="Morowitz M.J."/>
            <person name="Banfield J.F."/>
        </authorList>
    </citation>
    <scope>NUCLEOTIDE SEQUENCE [LARGE SCALE GENOMIC DNA]</scope>
    <source>
        <strain evidence="10">S2_018_000_R2_104</strain>
    </source>
</reference>
<comment type="subcellular location">
    <subcellularLocation>
        <location evidence="1">Cytoplasm</location>
    </subcellularLocation>
</comment>
<gene>
    <name evidence="10" type="primary">murD</name>
    <name evidence="10" type="ORF">DI626_04795</name>
</gene>
<dbReference type="Pfam" id="PF08245">
    <property type="entry name" value="Mur_ligase_M"/>
    <property type="match status" value="1"/>
</dbReference>